<dbReference type="Gene3D" id="3.30.230.10">
    <property type="match status" value="1"/>
</dbReference>
<evidence type="ECO:0000256" key="1">
    <source>
        <dbReference type="ARBA" id="ARBA00022857"/>
    </source>
</evidence>
<dbReference type="InterPro" id="IPR013785">
    <property type="entry name" value="Aldolase_TIM"/>
</dbReference>
<feature type="domain" description="Reverse transcriptase Ty1/copia-type" evidence="4">
    <location>
        <begin position="107"/>
        <end position="183"/>
    </location>
</feature>
<dbReference type="PANTHER" id="PTHR11082:SF5">
    <property type="entry name" value="TRNA-DIHYDROURIDINE(16_17) SYNTHASE [NAD(P)(+)]-LIKE"/>
    <property type="match status" value="1"/>
</dbReference>
<dbReference type="AlphaFoldDB" id="A0A699IA43"/>
<evidence type="ECO:0000259" key="4">
    <source>
        <dbReference type="Pfam" id="PF07727"/>
    </source>
</evidence>
<dbReference type="InterPro" id="IPR035587">
    <property type="entry name" value="DUS-like_FMN-bd"/>
</dbReference>
<dbReference type="EMBL" id="BKCJ010256780">
    <property type="protein sequence ID" value="GEZ24744.1"/>
    <property type="molecule type" value="Genomic_DNA"/>
</dbReference>
<keyword evidence="2" id="KW-0520">NAD</keyword>
<dbReference type="Pfam" id="PF01207">
    <property type="entry name" value="Dus"/>
    <property type="match status" value="1"/>
</dbReference>
<protein>
    <submittedName>
        <fullName evidence="5">Uncharacterized mitochondrial protein AtMg00810-like</fullName>
    </submittedName>
</protein>
<accession>A0A699IA43</accession>
<comment type="caution">
    <text evidence="5">The sequence shown here is derived from an EMBL/GenBank/DDBJ whole genome shotgun (WGS) entry which is preliminary data.</text>
</comment>
<evidence type="ECO:0000313" key="5">
    <source>
        <dbReference type="EMBL" id="GEZ24744.1"/>
    </source>
</evidence>
<keyword evidence="1" id="KW-0521">NADP</keyword>
<feature type="domain" description="DUS-like FMN-binding" evidence="3">
    <location>
        <begin position="204"/>
        <end position="244"/>
    </location>
</feature>
<sequence>MQAVVAANHAQAIIIPRLEEYENIFGGTCYKIYTRTHTRVEVKVKSLAMTMTMRTTRMTMVENAVVGAPCAVMDQMASACGEANKLLAMVCQRFILDACQDTTLIILMVAVATSLVLGIKTEEVFMVFKKSMMTDSDMTDLGTMRYFLSIEVKKRTNCIFIGQCKYAQEMLEKINMDQCNSVHNTVDPGLKLIKDEEGTEVDGTIYRQMEDRPLFVQFCSNDLDTLHKAAKRVEAYCDYVDINL</sequence>
<name>A0A699IA43_TANCI</name>
<reference evidence="5" key="1">
    <citation type="journal article" date="2019" name="Sci. Rep.">
        <title>Draft genome of Tanacetum cinerariifolium, the natural source of mosquito coil.</title>
        <authorList>
            <person name="Yamashiro T."/>
            <person name="Shiraishi A."/>
            <person name="Satake H."/>
            <person name="Nakayama K."/>
        </authorList>
    </citation>
    <scope>NUCLEOTIDE SEQUENCE</scope>
</reference>
<proteinExistence type="predicted"/>
<feature type="non-terminal residue" evidence="5">
    <location>
        <position position="244"/>
    </location>
</feature>
<evidence type="ECO:0000256" key="2">
    <source>
        <dbReference type="ARBA" id="ARBA00023027"/>
    </source>
</evidence>
<organism evidence="5">
    <name type="scientific">Tanacetum cinerariifolium</name>
    <name type="common">Dalmatian daisy</name>
    <name type="synonym">Chrysanthemum cinerariifolium</name>
    <dbReference type="NCBI Taxonomy" id="118510"/>
    <lineage>
        <taxon>Eukaryota</taxon>
        <taxon>Viridiplantae</taxon>
        <taxon>Streptophyta</taxon>
        <taxon>Embryophyta</taxon>
        <taxon>Tracheophyta</taxon>
        <taxon>Spermatophyta</taxon>
        <taxon>Magnoliopsida</taxon>
        <taxon>eudicotyledons</taxon>
        <taxon>Gunneridae</taxon>
        <taxon>Pentapetalae</taxon>
        <taxon>asterids</taxon>
        <taxon>campanulids</taxon>
        <taxon>Asterales</taxon>
        <taxon>Asteraceae</taxon>
        <taxon>Asteroideae</taxon>
        <taxon>Anthemideae</taxon>
        <taxon>Anthemidinae</taxon>
        <taxon>Tanacetum</taxon>
    </lineage>
</organism>
<dbReference type="PANTHER" id="PTHR11082">
    <property type="entry name" value="TRNA-DIHYDROURIDINE SYNTHASE"/>
    <property type="match status" value="1"/>
</dbReference>
<dbReference type="SUPFAM" id="SSF51395">
    <property type="entry name" value="FMN-linked oxidoreductases"/>
    <property type="match status" value="1"/>
</dbReference>
<evidence type="ECO:0000259" key="3">
    <source>
        <dbReference type="Pfam" id="PF01207"/>
    </source>
</evidence>
<dbReference type="InterPro" id="IPR014721">
    <property type="entry name" value="Ribsml_uS5_D2-typ_fold_subgr"/>
</dbReference>
<gene>
    <name evidence="5" type="ORF">Tci_496717</name>
</gene>
<dbReference type="Gene3D" id="3.20.20.70">
    <property type="entry name" value="Aldolase class I"/>
    <property type="match status" value="1"/>
</dbReference>
<dbReference type="Pfam" id="PF07727">
    <property type="entry name" value="RVT_2"/>
    <property type="match status" value="1"/>
</dbReference>
<dbReference type="GO" id="GO:0017150">
    <property type="term" value="F:tRNA dihydrouridine synthase activity"/>
    <property type="evidence" value="ECO:0007669"/>
    <property type="project" value="TreeGrafter"/>
</dbReference>
<dbReference type="InterPro" id="IPR013103">
    <property type="entry name" value="RVT_2"/>
</dbReference>